<dbReference type="Pfam" id="PF01522">
    <property type="entry name" value="Polysacc_deac_1"/>
    <property type="match status" value="1"/>
</dbReference>
<feature type="region of interest" description="Disordered" evidence="1">
    <location>
        <begin position="273"/>
        <end position="293"/>
    </location>
</feature>
<evidence type="ECO:0000256" key="1">
    <source>
        <dbReference type="SAM" id="MobiDB-lite"/>
    </source>
</evidence>
<gene>
    <name evidence="3" type="ORF">HA039_30530</name>
</gene>
<feature type="domain" description="NodB homology" evidence="2">
    <location>
        <begin position="88"/>
        <end position="274"/>
    </location>
</feature>
<dbReference type="InterPro" id="IPR011330">
    <property type="entry name" value="Glyco_hydro/deAcase_b/a-brl"/>
</dbReference>
<evidence type="ECO:0000313" key="4">
    <source>
        <dbReference type="Proteomes" id="UP000501179"/>
    </source>
</evidence>
<dbReference type="CDD" id="cd10959">
    <property type="entry name" value="CE4_NodB_like_3"/>
    <property type="match status" value="1"/>
</dbReference>
<evidence type="ECO:0000259" key="2">
    <source>
        <dbReference type="PROSITE" id="PS51677"/>
    </source>
</evidence>
<organism evidence="3 4">
    <name type="scientific">Streptomyces liangshanensis</name>
    <dbReference type="NCBI Taxonomy" id="2717324"/>
    <lineage>
        <taxon>Bacteria</taxon>
        <taxon>Bacillati</taxon>
        <taxon>Actinomycetota</taxon>
        <taxon>Actinomycetes</taxon>
        <taxon>Kitasatosporales</taxon>
        <taxon>Streptomycetaceae</taxon>
        <taxon>Streptomyces</taxon>
    </lineage>
</organism>
<sequence length="293" mass="31963">MARTARDFRTRDLGTRDLRIRDLGTGDLGTRNLRTHELGTRDFRTRTALLTLGLASATAAAHAAPAVSAFGPLRNRLMPRLAGQGRPDHVALTFDDGPDHLSTPHFLRLLDDRGVRATFFLLGSMAVRSPGLAREIAAAGHEVALHGWAHRPLPLRHPRAARDDLARGRDLLADVLGEPPRLFRPPYGLMTTGTHLACRELDLVPVLWTAWGEDWRARATPRSVHDTVMGSLRGGGTVLLHDSDCTSATGSWRATLGALPRLLDTFAARGWETGPLRDHGGPSGGRQRAFYSE</sequence>
<evidence type="ECO:0000313" key="3">
    <source>
        <dbReference type="EMBL" id="QIQ07254.1"/>
    </source>
</evidence>
<dbReference type="Proteomes" id="UP000501179">
    <property type="component" value="Chromosome"/>
</dbReference>
<dbReference type="PANTHER" id="PTHR10587">
    <property type="entry name" value="GLYCOSYL TRANSFERASE-RELATED"/>
    <property type="match status" value="1"/>
</dbReference>
<dbReference type="GO" id="GO:0016810">
    <property type="term" value="F:hydrolase activity, acting on carbon-nitrogen (but not peptide) bonds"/>
    <property type="evidence" value="ECO:0007669"/>
    <property type="project" value="InterPro"/>
</dbReference>
<dbReference type="SUPFAM" id="SSF88713">
    <property type="entry name" value="Glycoside hydrolase/deacetylase"/>
    <property type="match status" value="1"/>
</dbReference>
<accession>A0A6G9H9X0</accession>
<dbReference type="GO" id="GO:0005975">
    <property type="term" value="P:carbohydrate metabolic process"/>
    <property type="evidence" value="ECO:0007669"/>
    <property type="project" value="InterPro"/>
</dbReference>
<dbReference type="PROSITE" id="PS51677">
    <property type="entry name" value="NODB"/>
    <property type="match status" value="1"/>
</dbReference>
<dbReference type="Gene3D" id="3.20.20.370">
    <property type="entry name" value="Glycoside hydrolase/deacetylase"/>
    <property type="match status" value="1"/>
</dbReference>
<dbReference type="PANTHER" id="PTHR10587:SF137">
    <property type="entry name" value="4-DEOXY-4-FORMAMIDO-L-ARABINOSE-PHOSPHOUNDECAPRENOL DEFORMYLASE ARND-RELATED"/>
    <property type="match status" value="1"/>
</dbReference>
<keyword evidence="4" id="KW-1185">Reference proteome</keyword>
<dbReference type="KEGG" id="slia:HA039_30530"/>
<protein>
    <submittedName>
        <fullName evidence="3">Polysaccharide deacetylase family protein</fullName>
    </submittedName>
</protein>
<dbReference type="InterPro" id="IPR002509">
    <property type="entry name" value="NODB_dom"/>
</dbReference>
<dbReference type="EMBL" id="CP050177">
    <property type="protein sequence ID" value="QIQ07254.1"/>
    <property type="molecule type" value="Genomic_DNA"/>
</dbReference>
<name>A0A6G9H9X0_9ACTN</name>
<proteinExistence type="predicted"/>
<dbReference type="AlphaFoldDB" id="A0A6G9H9X0"/>
<reference evidence="3 4" key="1">
    <citation type="submission" date="2020-03" db="EMBL/GenBank/DDBJ databases">
        <title>A novel species.</title>
        <authorList>
            <person name="Gao J."/>
        </authorList>
    </citation>
    <scope>NUCLEOTIDE SEQUENCE [LARGE SCALE GENOMIC DNA]</scope>
    <source>
        <strain evidence="3 4">QMT-12</strain>
    </source>
</reference>
<dbReference type="InterPro" id="IPR050248">
    <property type="entry name" value="Polysacc_deacetylase_ArnD"/>
</dbReference>